<reference evidence="2 3" key="1">
    <citation type="submission" date="2019-12" db="EMBL/GenBank/DDBJ databases">
        <title>Microbes associate with the intestines of laboratory mice.</title>
        <authorList>
            <person name="Navarre W."/>
            <person name="Wong E."/>
        </authorList>
    </citation>
    <scope>NUCLEOTIDE SEQUENCE [LARGE SCALE GENOMIC DNA]</scope>
    <source>
        <strain evidence="2 3">NM82_D38</strain>
    </source>
</reference>
<dbReference type="OrthoDB" id="9960172at2"/>
<accession>A0A6L6YE46</accession>
<evidence type="ECO:0000313" key="3">
    <source>
        <dbReference type="Proteomes" id="UP000472580"/>
    </source>
</evidence>
<keyword evidence="1" id="KW-0732">Signal</keyword>
<dbReference type="EMBL" id="WSRP01000004">
    <property type="protein sequence ID" value="MVX55945.1"/>
    <property type="molecule type" value="Genomic_DNA"/>
</dbReference>
<proteinExistence type="predicted"/>
<dbReference type="Proteomes" id="UP000472580">
    <property type="component" value="Unassembled WGS sequence"/>
</dbReference>
<name>A0A6L6YE46_9BURK</name>
<evidence type="ECO:0000256" key="1">
    <source>
        <dbReference type="SAM" id="SignalP"/>
    </source>
</evidence>
<feature type="signal peptide" evidence="1">
    <location>
        <begin position="1"/>
        <end position="26"/>
    </location>
</feature>
<dbReference type="AlphaFoldDB" id="A0A6L6YE46"/>
<comment type="caution">
    <text evidence="2">The sequence shown here is derived from an EMBL/GenBank/DDBJ whole genome shotgun (WGS) entry which is preliminary data.</text>
</comment>
<dbReference type="RefSeq" id="WP_160334382.1">
    <property type="nucleotide sequence ID" value="NZ_WSRP01000004.1"/>
</dbReference>
<gene>
    <name evidence="2" type="ORF">E5987_01820</name>
</gene>
<protein>
    <submittedName>
        <fullName evidence="2">Tat pathway signal protein</fullName>
    </submittedName>
</protein>
<feature type="chain" id="PRO_5027073254" evidence="1">
    <location>
        <begin position="27"/>
        <end position="167"/>
    </location>
</feature>
<sequence length="167" mass="18174">MLRRKLIQAIGAAAVAASLYMPAAFAAQLTTPSFTVELSGDWASQKLPANMAQPGVETYLLASKKAGVGILFNIMKSDMKPKEAIQVMADNLKKQGMRFTMNPIQLPGQDAYQMAYTTRNARMKSTAYVAGNGKRLSNITIMGPKQSEALEVLKTLTPKEQGVFPKF</sequence>
<evidence type="ECO:0000313" key="2">
    <source>
        <dbReference type="EMBL" id="MVX55945.1"/>
    </source>
</evidence>
<keyword evidence="3" id="KW-1185">Reference proteome</keyword>
<organism evidence="2 3">
    <name type="scientific">Parasutterella muris</name>
    <dbReference type="NCBI Taxonomy" id="2565572"/>
    <lineage>
        <taxon>Bacteria</taxon>
        <taxon>Pseudomonadati</taxon>
        <taxon>Pseudomonadota</taxon>
        <taxon>Betaproteobacteria</taxon>
        <taxon>Burkholderiales</taxon>
        <taxon>Sutterellaceae</taxon>
        <taxon>Parasutterella</taxon>
    </lineage>
</organism>